<dbReference type="SUPFAM" id="SSF56801">
    <property type="entry name" value="Acetyl-CoA synthetase-like"/>
    <property type="match status" value="1"/>
</dbReference>
<proteinExistence type="predicted"/>
<evidence type="ECO:0000259" key="2">
    <source>
        <dbReference type="Pfam" id="PF13193"/>
    </source>
</evidence>
<feature type="domain" description="AMP-dependent synthetase/ligase" evidence="1">
    <location>
        <begin position="9"/>
        <end position="374"/>
    </location>
</feature>
<organism evidence="3 4">
    <name type="scientific">Sulfobacillus benefaciens</name>
    <dbReference type="NCBI Taxonomy" id="453960"/>
    <lineage>
        <taxon>Bacteria</taxon>
        <taxon>Bacillati</taxon>
        <taxon>Bacillota</taxon>
        <taxon>Clostridia</taxon>
        <taxon>Eubacteriales</taxon>
        <taxon>Clostridiales Family XVII. Incertae Sedis</taxon>
        <taxon>Sulfobacillus</taxon>
    </lineage>
</organism>
<dbReference type="AlphaFoldDB" id="A0A2T2WS45"/>
<sequence length="513" mass="57530">MNLIEFLWRSRDRYPLAEALVDEEIRWTYQELTERVERVAENLAQRGLGPDDHVLVVMSNRRENIIVYWACQRLGAIYTPVNFRMSESELAYCIQDAQPRLIVAEGGLGTTHKLPVLRESLDPPPPIIWVGEGNDTESFDSLYQPGQPPLGSDNLPSQFHPAIMLYTAGTTGRPKGVPRTHGNEISAAVAHIIQNRYQMMESTVAIMPLYHTMGMRSVLATTFLNGKLVLLPRYDPDMLAESIARERISALYLVPTLFYDLVNLRHIDQFDFHALDKIGYAGAAMTTALTAQCFERLSPQIFVNHFGSSEVYTFTVCSWLNRKPTCAGRPGFHEQVRIVEIIPGAGDPRALVKPGSPGEVIVHLSSPEAFQGYWNRPDATARALRDGWYFTGDVAFQDEDGDLWVQGRVDDMMISGGENIHPLEVEDVLSRHPKVAEVAVAGMPNPKWGQAVTAFVVRLDPSLTAEELDQYCLANTALADFKRPRQYIFVPEIPKSPVGKILRRKLRAGDYLP</sequence>
<evidence type="ECO:0000313" key="3">
    <source>
        <dbReference type="EMBL" id="PSR25066.1"/>
    </source>
</evidence>
<dbReference type="PANTHER" id="PTHR43767">
    <property type="entry name" value="LONG-CHAIN-FATTY-ACID--COA LIGASE"/>
    <property type="match status" value="1"/>
</dbReference>
<name>A0A2T2WS45_9FIRM</name>
<dbReference type="Gene3D" id="3.30.300.30">
    <property type="match status" value="1"/>
</dbReference>
<dbReference type="PANTHER" id="PTHR43767:SF7">
    <property type="entry name" value="MEDIUM_LONG-CHAIN-FATTY-ACID--COA LIGASE FADD8"/>
    <property type="match status" value="1"/>
</dbReference>
<dbReference type="Pfam" id="PF13193">
    <property type="entry name" value="AMP-binding_C"/>
    <property type="match status" value="1"/>
</dbReference>
<dbReference type="InterPro" id="IPR050237">
    <property type="entry name" value="ATP-dep_AMP-bd_enzyme"/>
</dbReference>
<feature type="domain" description="AMP-binding enzyme C-terminal" evidence="2">
    <location>
        <begin position="424"/>
        <end position="500"/>
    </location>
</feature>
<dbReference type="PROSITE" id="PS00455">
    <property type="entry name" value="AMP_BINDING"/>
    <property type="match status" value="1"/>
</dbReference>
<comment type="caution">
    <text evidence="3">The sequence shown here is derived from an EMBL/GenBank/DDBJ whole genome shotgun (WGS) entry which is preliminary data.</text>
</comment>
<dbReference type="InterPro" id="IPR025110">
    <property type="entry name" value="AMP-bd_C"/>
</dbReference>
<evidence type="ECO:0000313" key="4">
    <source>
        <dbReference type="Proteomes" id="UP000242699"/>
    </source>
</evidence>
<evidence type="ECO:0000259" key="1">
    <source>
        <dbReference type="Pfam" id="PF00501"/>
    </source>
</evidence>
<accession>A0A2T2WS45</accession>
<dbReference type="Proteomes" id="UP000242699">
    <property type="component" value="Unassembled WGS sequence"/>
</dbReference>
<dbReference type="GO" id="GO:0016877">
    <property type="term" value="F:ligase activity, forming carbon-sulfur bonds"/>
    <property type="evidence" value="ECO:0007669"/>
    <property type="project" value="UniProtKB-ARBA"/>
</dbReference>
<dbReference type="Gene3D" id="3.40.50.12780">
    <property type="entry name" value="N-terminal domain of ligase-like"/>
    <property type="match status" value="1"/>
</dbReference>
<protein>
    <submittedName>
        <fullName evidence="3">4-chlorobenzoate--CoA ligase</fullName>
    </submittedName>
</protein>
<reference evidence="3 4" key="1">
    <citation type="journal article" date="2014" name="BMC Genomics">
        <title>Comparison of environmental and isolate Sulfobacillus genomes reveals diverse carbon, sulfur, nitrogen, and hydrogen metabolisms.</title>
        <authorList>
            <person name="Justice N.B."/>
            <person name="Norman A."/>
            <person name="Brown C.T."/>
            <person name="Singh A."/>
            <person name="Thomas B.C."/>
            <person name="Banfield J.F."/>
        </authorList>
    </citation>
    <scope>NUCLEOTIDE SEQUENCE [LARGE SCALE GENOMIC DNA]</scope>
    <source>
        <strain evidence="3">AMDSBA1</strain>
    </source>
</reference>
<dbReference type="InterPro" id="IPR000873">
    <property type="entry name" value="AMP-dep_synth/lig_dom"/>
</dbReference>
<dbReference type="InterPro" id="IPR020845">
    <property type="entry name" value="AMP-binding_CS"/>
</dbReference>
<dbReference type="InterPro" id="IPR045851">
    <property type="entry name" value="AMP-bd_C_sf"/>
</dbReference>
<keyword evidence="3" id="KW-0436">Ligase</keyword>
<dbReference type="EMBL" id="PXYT01000061">
    <property type="protein sequence ID" value="PSR25066.1"/>
    <property type="molecule type" value="Genomic_DNA"/>
</dbReference>
<dbReference type="Pfam" id="PF00501">
    <property type="entry name" value="AMP-binding"/>
    <property type="match status" value="1"/>
</dbReference>
<dbReference type="InterPro" id="IPR042099">
    <property type="entry name" value="ANL_N_sf"/>
</dbReference>
<gene>
    <name evidence="3" type="ORF">C7B43_17685</name>
</gene>